<dbReference type="AlphaFoldDB" id="A0A8J3VP30"/>
<evidence type="ECO:0000256" key="1">
    <source>
        <dbReference type="ARBA" id="ARBA00023002"/>
    </source>
</evidence>
<dbReference type="Gene3D" id="3.40.605.10">
    <property type="entry name" value="Aldehyde Dehydrogenase, Chain A, domain 1"/>
    <property type="match status" value="1"/>
</dbReference>
<proteinExistence type="predicted"/>
<gene>
    <name evidence="3" type="primary">gabD</name>
    <name evidence="3" type="ORF">Raf01_10100</name>
</gene>
<dbReference type="GO" id="GO:0016620">
    <property type="term" value="F:oxidoreductase activity, acting on the aldehyde or oxo group of donors, NAD or NADP as acceptor"/>
    <property type="evidence" value="ECO:0007669"/>
    <property type="project" value="InterPro"/>
</dbReference>
<keyword evidence="1" id="KW-0560">Oxidoreductase</keyword>
<dbReference type="InterPro" id="IPR015590">
    <property type="entry name" value="Aldehyde_DH_dom"/>
</dbReference>
<dbReference type="SUPFAM" id="SSF53720">
    <property type="entry name" value="ALDH-like"/>
    <property type="match status" value="1"/>
</dbReference>
<sequence length="478" mass="49512">MRDIERVLTAEWTAAQTEEWITKTDPADGSPVGRIPVTPPAGVIEAVRAAHDAAPGWARTSPSARAAAVQDAARAIEEHIEDLAWLTTREMGRPVAEAQAGVAAGVATLRQYAELGPLHRGHSLAGDWEATDLMAYEPRGVAGVITPWNDPVAVSCGLIGAALVTGNAVVYKPSERTPGTGWLLGRLIGELLPPGVFATLCGGPAVGALLTEQPLDVIAHVGSTATGRRIALAAAVTGAAVLLENGGKDPLIVDADVDPGWAAEQAATGAFANAGQLCTAVERIYVHERIAGDFLDALTKQAEQIRVGPGWDPDSQLGPLVDRQLRDLVHAQVREAVAAGAQPRCGGELPDGPGAFYPPTVLAGCTEQMAVLREETFGPVAPVVAVGSFEEALRQADFGDYGLAATVLTGSVAHAQQAWRELAVGTVKINDVFGGAPGGAAQPRRASGAGFGYGPELLDEFTTVKVVHLAPAPHSHRA</sequence>
<dbReference type="InterPro" id="IPR016161">
    <property type="entry name" value="Ald_DH/histidinol_DH"/>
</dbReference>
<dbReference type="EMBL" id="BONZ01000011">
    <property type="protein sequence ID" value="GIH12838.1"/>
    <property type="molecule type" value="Genomic_DNA"/>
</dbReference>
<reference evidence="3" key="1">
    <citation type="submission" date="2021-01" db="EMBL/GenBank/DDBJ databases">
        <title>Whole genome shotgun sequence of Rugosimonospora africana NBRC 104875.</title>
        <authorList>
            <person name="Komaki H."/>
            <person name="Tamura T."/>
        </authorList>
    </citation>
    <scope>NUCLEOTIDE SEQUENCE</scope>
    <source>
        <strain evidence="3">NBRC 104875</strain>
    </source>
</reference>
<dbReference type="CDD" id="cd07078">
    <property type="entry name" value="ALDH"/>
    <property type="match status" value="1"/>
</dbReference>
<dbReference type="Gene3D" id="3.40.309.10">
    <property type="entry name" value="Aldehyde Dehydrogenase, Chain A, domain 2"/>
    <property type="match status" value="1"/>
</dbReference>
<dbReference type="Proteomes" id="UP000642748">
    <property type="component" value="Unassembled WGS sequence"/>
</dbReference>
<dbReference type="InterPro" id="IPR016162">
    <property type="entry name" value="Ald_DH_N"/>
</dbReference>
<dbReference type="Pfam" id="PF00171">
    <property type="entry name" value="Aldedh"/>
    <property type="match status" value="1"/>
</dbReference>
<accession>A0A8J3VP30</accession>
<name>A0A8J3VP30_9ACTN</name>
<evidence type="ECO:0000259" key="2">
    <source>
        <dbReference type="Pfam" id="PF00171"/>
    </source>
</evidence>
<organism evidence="3 4">
    <name type="scientific">Rugosimonospora africana</name>
    <dbReference type="NCBI Taxonomy" id="556532"/>
    <lineage>
        <taxon>Bacteria</taxon>
        <taxon>Bacillati</taxon>
        <taxon>Actinomycetota</taxon>
        <taxon>Actinomycetes</taxon>
        <taxon>Micromonosporales</taxon>
        <taxon>Micromonosporaceae</taxon>
        <taxon>Rugosimonospora</taxon>
    </lineage>
</organism>
<protein>
    <submittedName>
        <fullName evidence="3">Succinate-semialdehyde dehydrogenase</fullName>
    </submittedName>
</protein>
<evidence type="ECO:0000313" key="4">
    <source>
        <dbReference type="Proteomes" id="UP000642748"/>
    </source>
</evidence>
<dbReference type="RefSeq" id="WP_203916547.1">
    <property type="nucleotide sequence ID" value="NZ_BONZ01000011.1"/>
</dbReference>
<feature type="domain" description="Aldehyde dehydrogenase" evidence="2">
    <location>
        <begin position="12"/>
        <end position="467"/>
    </location>
</feature>
<keyword evidence="4" id="KW-1185">Reference proteome</keyword>
<comment type="caution">
    <text evidence="3">The sequence shown here is derived from an EMBL/GenBank/DDBJ whole genome shotgun (WGS) entry which is preliminary data.</text>
</comment>
<dbReference type="InterPro" id="IPR016163">
    <property type="entry name" value="Ald_DH_C"/>
</dbReference>
<evidence type="ECO:0000313" key="3">
    <source>
        <dbReference type="EMBL" id="GIH12838.1"/>
    </source>
</evidence>
<dbReference type="PANTHER" id="PTHR11699">
    <property type="entry name" value="ALDEHYDE DEHYDROGENASE-RELATED"/>
    <property type="match status" value="1"/>
</dbReference>